<evidence type="ECO:0000256" key="7">
    <source>
        <dbReference type="SAM" id="MobiDB-lite"/>
    </source>
</evidence>
<protein>
    <submittedName>
        <fullName evidence="10">Tubulin alpha</fullName>
    </submittedName>
</protein>
<feature type="region of interest" description="Disordered" evidence="7">
    <location>
        <begin position="505"/>
        <end position="546"/>
    </location>
</feature>
<dbReference type="Gene3D" id="3.30.1330.20">
    <property type="entry name" value="Tubulin/FtsZ, C-terminal domain"/>
    <property type="match status" value="1"/>
</dbReference>
<gene>
    <name evidence="10" type="ORF">CLF_100017</name>
</gene>
<dbReference type="InterPro" id="IPR037103">
    <property type="entry name" value="Tubulin/FtsZ-like_C"/>
</dbReference>
<dbReference type="PRINTS" id="PR01161">
    <property type="entry name" value="TUBULIN"/>
</dbReference>
<comment type="catalytic activity">
    <reaction evidence="6">
        <text>GTP + H2O = GDP + phosphate + H(+)</text>
        <dbReference type="Rhea" id="RHEA:19669"/>
        <dbReference type="ChEBI" id="CHEBI:15377"/>
        <dbReference type="ChEBI" id="CHEBI:15378"/>
        <dbReference type="ChEBI" id="CHEBI:37565"/>
        <dbReference type="ChEBI" id="CHEBI:43474"/>
        <dbReference type="ChEBI" id="CHEBI:58189"/>
    </reaction>
    <physiologicalReaction direction="left-to-right" evidence="6">
        <dbReference type="Rhea" id="RHEA:19670"/>
    </physiologicalReaction>
</comment>
<dbReference type="SMART" id="SM00864">
    <property type="entry name" value="Tubulin"/>
    <property type="match status" value="1"/>
</dbReference>
<keyword evidence="11" id="KW-1185">Reference proteome</keyword>
<accession>G7Y2H6</accession>
<dbReference type="InterPro" id="IPR000217">
    <property type="entry name" value="Tubulin"/>
</dbReference>
<dbReference type="InterPro" id="IPR017975">
    <property type="entry name" value="Tubulin_CS"/>
</dbReference>
<dbReference type="InterPro" id="IPR018316">
    <property type="entry name" value="Tubulin/FtsZ_2-layer-sand-dom"/>
</dbReference>
<evidence type="ECO:0000256" key="5">
    <source>
        <dbReference type="ARBA" id="ARBA00023134"/>
    </source>
</evidence>
<evidence type="ECO:0000256" key="3">
    <source>
        <dbReference type="ARBA" id="ARBA00022741"/>
    </source>
</evidence>
<dbReference type="EMBL" id="DF142828">
    <property type="protein sequence ID" value="GAA47154.1"/>
    <property type="molecule type" value="Genomic_DNA"/>
</dbReference>
<dbReference type="SUPFAM" id="SSF52490">
    <property type="entry name" value="Tubulin nucleotide-binding domain-like"/>
    <property type="match status" value="1"/>
</dbReference>
<dbReference type="Gene3D" id="3.40.50.1440">
    <property type="entry name" value="Tubulin/FtsZ, GTPase domain"/>
    <property type="match status" value="1"/>
</dbReference>
<dbReference type="GO" id="GO:0005525">
    <property type="term" value="F:GTP binding"/>
    <property type="evidence" value="ECO:0007669"/>
    <property type="project" value="UniProtKB-KW"/>
</dbReference>
<dbReference type="CDD" id="cd02186">
    <property type="entry name" value="alpha_tubulin"/>
    <property type="match status" value="1"/>
</dbReference>
<keyword evidence="3" id="KW-0547">Nucleotide-binding</keyword>
<evidence type="ECO:0000256" key="6">
    <source>
        <dbReference type="ARBA" id="ARBA00049117"/>
    </source>
</evidence>
<dbReference type="SMART" id="SM00865">
    <property type="entry name" value="Tubulin_C"/>
    <property type="match status" value="1"/>
</dbReference>
<dbReference type="InterPro" id="IPR023123">
    <property type="entry name" value="Tubulin_C"/>
</dbReference>
<evidence type="ECO:0000313" key="10">
    <source>
        <dbReference type="EMBL" id="GAA47154.1"/>
    </source>
</evidence>
<dbReference type="InterPro" id="IPR008280">
    <property type="entry name" value="Tub_FtsZ_C"/>
</dbReference>
<evidence type="ECO:0000259" key="8">
    <source>
        <dbReference type="SMART" id="SM00864"/>
    </source>
</evidence>
<evidence type="ECO:0000256" key="4">
    <source>
        <dbReference type="ARBA" id="ARBA00022801"/>
    </source>
</evidence>
<feature type="compositionally biased region" description="Basic and acidic residues" evidence="7">
    <location>
        <begin position="505"/>
        <end position="527"/>
    </location>
</feature>
<proteinExistence type="inferred from homology"/>
<dbReference type="PRINTS" id="PR01162">
    <property type="entry name" value="ALPHATUBULIN"/>
</dbReference>
<dbReference type="GO" id="GO:0007017">
    <property type="term" value="P:microtubule-based process"/>
    <property type="evidence" value="ECO:0007669"/>
    <property type="project" value="InterPro"/>
</dbReference>
<dbReference type="Proteomes" id="UP000008909">
    <property type="component" value="Unassembled WGS sequence"/>
</dbReference>
<dbReference type="Pfam" id="PF00091">
    <property type="entry name" value="Tubulin"/>
    <property type="match status" value="1"/>
</dbReference>
<evidence type="ECO:0000256" key="1">
    <source>
        <dbReference type="ARBA" id="ARBA00009636"/>
    </source>
</evidence>
<dbReference type="InterPro" id="IPR003008">
    <property type="entry name" value="Tubulin_FtsZ_GTPase"/>
</dbReference>
<feature type="domain" description="Tubulin/FtsZ 2-layer sandwich" evidence="9">
    <location>
        <begin position="236"/>
        <end position="381"/>
    </location>
</feature>
<reference key="2">
    <citation type="submission" date="2011-10" db="EMBL/GenBank/DDBJ databases">
        <title>The genome and transcriptome sequence of Clonorchis sinensis provide insights into the carcinogenic liver fluke.</title>
        <authorList>
            <person name="Wang X."/>
            <person name="Huang Y."/>
            <person name="Chen W."/>
            <person name="Liu H."/>
            <person name="Guo L."/>
            <person name="Chen Y."/>
            <person name="Luo F."/>
            <person name="Zhou W."/>
            <person name="Sun J."/>
            <person name="Mao Q."/>
            <person name="Liang P."/>
            <person name="Zhou C."/>
            <person name="Tian Y."/>
            <person name="Men J."/>
            <person name="Lv X."/>
            <person name="Huang L."/>
            <person name="Zhou J."/>
            <person name="Hu Y."/>
            <person name="Li R."/>
            <person name="Zhang F."/>
            <person name="Lei H."/>
            <person name="Li X."/>
            <person name="Hu X."/>
            <person name="Liang C."/>
            <person name="Xu J."/>
            <person name="Wu Z."/>
            <person name="Yu X."/>
        </authorList>
    </citation>
    <scope>NUCLEOTIDE SEQUENCE</scope>
    <source>
        <strain>Henan</strain>
    </source>
</reference>
<dbReference type="AlphaFoldDB" id="G7Y2H6"/>
<keyword evidence="4" id="KW-0378">Hydrolase</keyword>
<evidence type="ECO:0000256" key="2">
    <source>
        <dbReference type="ARBA" id="ARBA00022701"/>
    </source>
</evidence>
<evidence type="ECO:0000259" key="9">
    <source>
        <dbReference type="SMART" id="SM00865"/>
    </source>
</evidence>
<dbReference type="SUPFAM" id="SSF55307">
    <property type="entry name" value="Tubulin C-terminal domain-like"/>
    <property type="match status" value="1"/>
</dbReference>
<dbReference type="Gene3D" id="1.10.287.600">
    <property type="entry name" value="Helix hairpin bin"/>
    <property type="match status" value="1"/>
</dbReference>
<organism evidence="10 11">
    <name type="scientific">Clonorchis sinensis</name>
    <name type="common">Chinese liver fluke</name>
    <dbReference type="NCBI Taxonomy" id="79923"/>
    <lineage>
        <taxon>Eukaryota</taxon>
        <taxon>Metazoa</taxon>
        <taxon>Spiralia</taxon>
        <taxon>Lophotrochozoa</taxon>
        <taxon>Platyhelminthes</taxon>
        <taxon>Trematoda</taxon>
        <taxon>Digenea</taxon>
        <taxon>Opisthorchiida</taxon>
        <taxon>Opisthorchiata</taxon>
        <taxon>Opisthorchiidae</taxon>
        <taxon>Clonorchis</taxon>
    </lineage>
</organism>
<keyword evidence="2" id="KW-0493">Microtubule</keyword>
<dbReference type="GO" id="GO:0005200">
    <property type="term" value="F:structural constituent of cytoskeleton"/>
    <property type="evidence" value="ECO:0007669"/>
    <property type="project" value="InterPro"/>
</dbReference>
<dbReference type="PANTHER" id="PTHR11588">
    <property type="entry name" value="TUBULIN"/>
    <property type="match status" value="1"/>
</dbReference>
<dbReference type="InterPro" id="IPR002452">
    <property type="entry name" value="Alpha_tubulin"/>
</dbReference>
<evidence type="ECO:0000313" key="11">
    <source>
        <dbReference type="Proteomes" id="UP000008909"/>
    </source>
</evidence>
<dbReference type="InterPro" id="IPR036525">
    <property type="entry name" value="Tubulin/FtsZ_GTPase_sf"/>
</dbReference>
<feature type="domain" description="Tubulin/FtsZ GTPase" evidence="8">
    <location>
        <begin position="37"/>
        <end position="234"/>
    </location>
</feature>
<dbReference type="GO" id="GO:0016787">
    <property type="term" value="F:hydrolase activity"/>
    <property type="evidence" value="ECO:0007669"/>
    <property type="project" value="UniProtKB-KW"/>
</dbReference>
<feature type="non-terminal residue" evidence="10">
    <location>
        <position position="605"/>
    </location>
</feature>
<dbReference type="Pfam" id="PF03953">
    <property type="entry name" value="Tubulin_C"/>
    <property type="match status" value="1"/>
</dbReference>
<dbReference type="GO" id="GO:0005874">
    <property type="term" value="C:microtubule"/>
    <property type="evidence" value="ECO:0007669"/>
    <property type="project" value="UniProtKB-KW"/>
</dbReference>
<sequence length="605" mass="67494">MSFACWELFCLEHGIRPDGKMVHSNGTQTDADLPDPALSYFKETSEGQYVPRTVILDTEPTVVDEIRSGAYRQLFNPDSLITDLEDAASNFARGLYSCARRVLPSAMKYLRKETERADNLQAIFIYHSFGGGTGSGTTCKFLEEIEQEYTKTPKIEMAVYPGREMSSSVVEPYNAMLISDIADETSDVTILVDNEALVRIAADLLKVNYPRFSNINRLVAQVTSGMTAAVRFAGPLTASLGQLQTNLVPFPRLHYLQASMAPITSSDAYMHETVNMHELTTSLFSPETQLLTGDPNQTHVLACALLCRGDIAIQEIRHAVAKLKLRGTVQLVPWCPTGFKIGLCLQPPTTVPQSGLAPCSRSVVGLYNSTLLVPALQSVAHKVQYLHRKRAFVHWYVQEGLEEEELRVAHDGLKALIADFQHLENISTDDDRRNNGSNTQALTMNDSQKFPMVFSRCDLDVANTVFVAFKESKLCLCVKYKNETNIKTIMKSYFKEKTNWTEMCESKPTSETRASEQHNRTTERDLMRAPNQAQQNGLKSPNVIPEGRTRPGCPSLDRIGPVAEVDFEPRTVRSLQFVWANEFTVLQVHPIIIDVDCSSKSAPPQ</sequence>
<comment type="similarity">
    <text evidence="1">Belongs to the tubulin family.</text>
</comment>
<keyword evidence="5" id="KW-0342">GTP-binding</keyword>
<name>G7Y2H6_CLOSI</name>
<reference evidence="10" key="1">
    <citation type="journal article" date="2011" name="Genome Biol.">
        <title>The draft genome of the carcinogenic human liver fluke Clonorchis sinensis.</title>
        <authorList>
            <person name="Wang X."/>
            <person name="Chen W."/>
            <person name="Huang Y."/>
            <person name="Sun J."/>
            <person name="Men J."/>
            <person name="Liu H."/>
            <person name="Luo F."/>
            <person name="Guo L."/>
            <person name="Lv X."/>
            <person name="Deng C."/>
            <person name="Zhou C."/>
            <person name="Fan Y."/>
            <person name="Li X."/>
            <person name="Huang L."/>
            <person name="Hu Y."/>
            <person name="Liang C."/>
            <person name="Hu X."/>
            <person name="Xu J."/>
            <person name="Yu X."/>
        </authorList>
    </citation>
    <scope>NUCLEOTIDE SEQUENCE [LARGE SCALE GENOMIC DNA]</scope>
    <source>
        <strain evidence="10">Henan</strain>
    </source>
</reference>
<dbReference type="PROSITE" id="PS00227">
    <property type="entry name" value="TUBULIN"/>
    <property type="match status" value="1"/>
</dbReference>